<keyword evidence="2" id="KW-1185">Reference proteome</keyword>
<proteinExistence type="predicted"/>
<protein>
    <submittedName>
        <fullName evidence="1">Uncharacterized protein</fullName>
    </submittedName>
</protein>
<accession>A0ACC0R6U1</accession>
<evidence type="ECO:0000313" key="1">
    <source>
        <dbReference type="EMBL" id="KAI8674790.1"/>
    </source>
</evidence>
<name>A0ACC0R6U1_9HYPO</name>
<dbReference type="Proteomes" id="UP001065298">
    <property type="component" value="Chromosome 3"/>
</dbReference>
<comment type="caution">
    <text evidence="1">The sequence shown here is derived from an EMBL/GenBank/DDBJ whole genome shotgun (WGS) entry which is preliminary data.</text>
</comment>
<reference evidence="1" key="1">
    <citation type="submission" date="2022-06" db="EMBL/GenBank/DDBJ databases">
        <title>Fusarium solani species complex genomes reveal bases of compartmentalisation and animal pathogenesis.</title>
        <authorList>
            <person name="Tsai I.J."/>
        </authorList>
    </citation>
    <scope>NUCLEOTIDE SEQUENCE</scope>
    <source>
        <strain evidence="1">Fu6.1</strain>
    </source>
</reference>
<gene>
    <name evidence="1" type="ORF">NCS57_00377800</name>
</gene>
<dbReference type="EMBL" id="CM046505">
    <property type="protein sequence ID" value="KAI8674790.1"/>
    <property type="molecule type" value="Genomic_DNA"/>
</dbReference>
<organism evidence="1 2">
    <name type="scientific">Fusarium keratoplasticum</name>
    <dbReference type="NCBI Taxonomy" id="1328300"/>
    <lineage>
        <taxon>Eukaryota</taxon>
        <taxon>Fungi</taxon>
        <taxon>Dikarya</taxon>
        <taxon>Ascomycota</taxon>
        <taxon>Pezizomycotina</taxon>
        <taxon>Sordariomycetes</taxon>
        <taxon>Hypocreomycetidae</taxon>
        <taxon>Hypocreales</taxon>
        <taxon>Nectriaceae</taxon>
        <taxon>Fusarium</taxon>
        <taxon>Fusarium solani species complex</taxon>
    </lineage>
</organism>
<sequence length="326" mass="36311">MTRHELEKLDISDLASICKAFIIKHTIAQASILNLHSSLRQLMTQPGSRPNSHQPDLCVGIDFGSTHTGVSWNTPKEESKKINIINQWPGEARRRDKVPSVLAKDVSGGETRWGFLCEELAEDKKWGFFKLLLDPKLHRNELTDTEPSSWVPRTTDKLHELVTLYLRRVYTHISNEIPKIIKTDPSLSQQLKLKTWDSLTIDFIFSTPMTWLAPASHCFRGIVSKAGFGEQKLHRVMLGPTEAEAAVVFTCQPKTVGKVQKGDVVLSIDAGGGTTGIAFLKATADTTNSLTLETIHPVTGMGVSSMGIDYEFEDLIEDRIKKHPKA</sequence>
<evidence type="ECO:0000313" key="2">
    <source>
        <dbReference type="Proteomes" id="UP001065298"/>
    </source>
</evidence>